<dbReference type="EMBL" id="CP006694">
    <property type="protein sequence ID" value="AIT10928.1"/>
    <property type="molecule type" value="Genomic_DNA"/>
</dbReference>
<sequence length="60" mass="7213">MSAFYSFRPQKIESMISLQGFLIFFSVFDRMSERSEKLPFRNENSVPLERLQKSDYKSRI</sequence>
<gene>
    <name evidence="1" type="ORF">LSS_21905</name>
</gene>
<organism evidence="1 2">
    <name type="scientific">Leptospira santarosai serovar Shermani str. LT 821</name>
    <dbReference type="NCBI Taxonomy" id="758847"/>
    <lineage>
        <taxon>Bacteria</taxon>
        <taxon>Pseudomonadati</taxon>
        <taxon>Spirochaetota</taxon>
        <taxon>Spirochaetia</taxon>
        <taxon>Leptospirales</taxon>
        <taxon>Leptospiraceae</taxon>
        <taxon>Leptospira</taxon>
    </lineage>
</organism>
<dbReference type="GeneID" id="29740468"/>
<protein>
    <submittedName>
        <fullName evidence="1">Uncharacterized protein</fullName>
    </submittedName>
</protein>
<evidence type="ECO:0000313" key="2">
    <source>
        <dbReference type="Proteomes" id="UP000035800"/>
    </source>
</evidence>
<dbReference type="RefSeq" id="WP_004468960.1">
    <property type="nucleotide sequence ID" value="NZ_CP006694.1"/>
</dbReference>
<reference evidence="1 2" key="2">
    <citation type="journal article" date="2014" name="Emerg. Microbes Infect.">
        <title>Potential impact on kidney infection: a whole-genome analysis of Leptospira santarosai serovar Shermani.</title>
        <authorList>
            <person name="Chou L.F."/>
            <person name="Chen T.W."/>
            <person name="Ko Y.C."/>
            <person name="Pan M.J."/>
            <person name="Tian Y.C."/>
            <person name="Chiu C.H."/>
            <person name="Tang P."/>
            <person name="Hung C.C."/>
            <person name="Yang C.W."/>
        </authorList>
    </citation>
    <scope>NUCLEOTIDE SEQUENCE</scope>
    <source>
        <strain evidence="1 2">LT 821</strain>
    </source>
</reference>
<name>A0A097ESL3_9LEPT</name>
<dbReference type="KEGG" id="lst:LSS_21905"/>
<accession>A0A097ESL3</accession>
<evidence type="ECO:0000313" key="1">
    <source>
        <dbReference type="EMBL" id="AIT10928.1"/>
    </source>
</evidence>
<proteinExistence type="predicted"/>
<dbReference type="STRING" id="758847.LSS_21905"/>
<dbReference type="Proteomes" id="UP000035800">
    <property type="component" value="Chromosome I"/>
</dbReference>
<dbReference type="AlphaFoldDB" id="A0A097ESL3"/>
<reference evidence="1 2" key="1">
    <citation type="journal article" date="2012" name="Gene">
        <title>Sequence of Leptospira santarosai serovar Shermani genome and prediction of virulence-associated genes.</title>
        <authorList>
            <person name="Chou L.F."/>
            <person name="Chen Y.T."/>
            <person name="Lu C.W."/>
            <person name="Ko Y.C."/>
            <person name="Tang C.Y."/>
            <person name="Pan M.J."/>
            <person name="Tian Y.C."/>
            <person name="Chiu C.H."/>
            <person name="Hung C.C."/>
            <person name="Yang C.W."/>
        </authorList>
    </citation>
    <scope>NUCLEOTIDE SEQUENCE [LARGE SCALE GENOMIC DNA]</scope>
    <source>
        <strain evidence="1">LT 821</strain>
    </source>
</reference>